<protein>
    <submittedName>
        <fullName evidence="4">Membrane-bound lytic murein transglycosylase B</fullName>
    </submittedName>
</protein>
<dbReference type="SUPFAM" id="SSF53955">
    <property type="entry name" value="Lysozyme-like"/>
    <property type="match status" value="1"/>
</dbReference>
<evidence type="ECO:0000313" key="5">
    <source>
        <dbReference type="Proteomes" id="UP000587527"/>
    </source>
</evidence>
<feature type="compositionally biased region" description="Low complexity" evidence="1">
    <location>
        <begin position="114"/>
        <end position="144"/>
    </location>
</feature>
<evidence type="ECO:0000256" key="2">
    <source>
        <dbReference type="SAM" id="Phobius"/>
    </source>
</evidence>
<feature type="region of interest" description="Disordered" evidence="1">
    <location>
        <begin position="208"/>
        <end position="230"/>
    </location>
</feature>
<dbReference type="EMBL" id="JACHMN010000002">
    <property type="protein sequence ID" value="MBB5871478.1"/>
    <property type="molecule type" value="Genomic_DNA"/>
</dbReference>
<dbReference type="InterPro" id="IPR031304">
    <property type="entry name" value="SLT_2"/>
</dbReference>
<reference evidence="4 5" key="1">
    <citation type="submission" date="2020-08" db="EMBL/GenBank/DDBJ databases">
        <title>Sequencing the genomes of 1000 actinobacteria strains.</title>
        <authorList>
            <person name="Klenk H.-P."/>
        </authorList>
    </citation>
    <scope>NUCLEOTIDE SEQUENCE [LARGE SCALE GENOMIC DNA]</scope>
    <source>
        <strain evidence="4 5">DSM 45362</strain>
    </source>
</reference>
<keyword evidence="2" id="KW-0472">Membrane</keyword>
<dbReference type="GO" id="GO:0009253">
    <property type="term" value="P:peptidoglycan catabolic process"/>
    <property type="evidence" value="ECO:0007669"/>
    <property type="project" value="TreeGrafter"/>
</dbReference>
<dbReference type="RefSeq" id="WP_184839557.1">
    <property type="nucleotide sequence ID" value="NZ_JACHMN010000002.1"/>
</dbReference>
<dbReference type="AlphaFoldDB" id="A0A841BVJ9"/>
<gene>
    <name evidence="4" type="ORF">F4553_004857</name>
</gene>
<comment type="caution">
    <text evidence="4">The sequence shown here is derived from an EMBL/GenBank/DDBJ whole genome shotgun (WGS) entry which is preliminary data.</text>
</comment>
<evidence type="ECO:0000256" key="1">
    <source>
        <dbReference type="SAM" id="MobiDB-lite"/>
    </source>
</evidence>
<dbReference type="PANTHER" id="PTHR30163:SF8">
    <property type="entry name" value="LYTIC MUREIN TRANSGLYCOSYLASE"/>
    <property type="match status" value="1"/>
</dbReference>
<dbReference type="Proteomes" id="UP000587527">
    <property type="component" value="Unassembled WGS sequence"/>
</dbReference>
<name>A0A841BVJ9_9ACTN</name>
<dbReference type="InterPro" id="IPR018247">
    <property type="entry name" value="EF_Hand_1_Ca_BS"/>
</dbReference>
<accession>A0A841BVJ9</accession>
<proteinExistence type="predicted"/>
<keyword evidence="5" id="KW-1185">Reference proteome</keyword>
<dbReference type="PANTHER" id="PTHR30163">
    <property type="entry name" value="MEMBRANE-BOUND LYTIC MUREIN TRANSGLYCOSYLASE B"/>
    <property type="match status" value="1"/>
</dbReference>
<dbReference type="PROSITE" id="PS00018">
    <property type="entry name" value="EF_HAND_1"/>
    <property type="match status" value="1"/>
</dbReference>
<organism evidence="4 5">
    <name type="scientific">Allocatelliglobosispora scoriae</name>
    <dbReference type="NCBI Taxonomy" id="643052"/>
    <lineage>
        <taxon>Bacteria</taxon>
        <taxon>Bacillati</taxon>
        <taxon>Actinomycetota</taxon>
        <taxon>Actinomycetes</taxon>
        <taxon>Micromonosporales</taxon>
        <taxon>Micromonosporaceae</taxon>
        <taxon>Allocatelliglobosispora</taxon>
    </lineage>
</organism>
<feature type="transmembrane region" description="Helical" evidence="2">
    <location>
        <begin position="79"/>
        <end position="101"/>
    </location>
</feature>
<dbReference type="GO" id="GO:0008933">
    <property type="term" value="F:peptidoglycan lytic transglycosylase activity"/>
    <property type="evidence" value="ECO:0007669"/>
    <property type="project" value="TreeGrafter"/>
</dbReference>
<dbReference type="Gene3D" id="1.10.530.10">
    <property type="match status" value="1"/>
</dbReference>
<feature type="region of interest" description="Disordered" evidence="1">
    <location>
        <begin position="1"/>
        <end position="46"/>
    </location>
</feature>
<keyword evidence="2" id="KW-0812">Transmembrane</keyword>
<evidence type="ECO:0000313" key="4">
    <source>
        <dbReference type="EMBL" id="MBB5871478.1"/>
    </source>
</evidence>
<keyword evidence="2" id="KW-1133">Transmembrane helix</keyword>
<evidence type="ECO:0000259" key="3">
    <source>
        <dbReference type="Pfam" id="PF13406"/>
    </source>
</evidence>
<sequence>MTAPTPEPETAPAVESPTTETSPTAATQPTAATAPTAPGGPAKHRIRPAGVSAVGATAASATAAATKIATAARKPHGQLAVGGAMIVVIVGITALLGAILVPASATPRPAAQASETTTIEPTPSESAFLPSPSSSPTASASPVTANSGLTEWADRLATKVEIPPVALRAYGYAEWVLGQRKPTCKLSWTTLAAIGKVESNHGRTGASTLGADGRALPPIVGPPLDGKGGRKKITDTDAGALDNDRAFDHAVGPMQFIPKTWRALGTDADGDGIIDPSDIDDAALAAANQLCASAKDLTVIANWKAAILGYNNVSQYLLDVYAAANTYGQKSRG</sequence>
<feature type="domain" description="Transglycosylase SLT" evidence="3">
    <location>
        <begin position="250"/>
        <end position="290"/>
    </location>
</feature>
<dbReference type="InterPro" id="IPR023346">
    <property type="entry name" value="Lysozyme-like_dom_sf"/>
</dbReference>
<feature type="region of interest" description="Disordered" evidence="1">
    <location>
        <begin position="111"/>
        <end position="144"/>
    </location>
</feature>
<dbReference type="Pfam" id="PF13406">
    <property type="entry name" value="SLT_2"/>
    <property type="match status" value="1"/>
</dbReference>
<dbReference type="InterPro" id="IPR043426">
    <property type="entry name" value="MltB-like"/>
</dbReference>
<feature type="compositionally biased region" description="Low complexity" evidence="1">
    <location>
        <begin position="10"/>
        <end position="41"/>
    </location>
</feature>